<feature type="domain" description="RCC1-like" evidence="3">
    <location>
        <begin position="5"/>
        <end position="369"/>
    </location>
</feature>
<evidence type="ECO:0000313" key="5">
    <source>
        <dbReference type="Proteomes" id="UP001642520"/>
    </source>
</evidence>
<dbReference type="EMBL" id="CAXAJV020001294">
    <property type="protein sequence ID" value="CAL7946588.1"/>
    <property type="molecule type" value="Genomic_DNA"/>
</dbReference>
<reference evidence="4 5" key="1">
    <citation type="submission" date="2024-08" db="EMBL/GenBank/DDBJ databases">
        <authorList>
            <person name="Will J Nash"/>
            <person name="Angela Man"/>
            <person name="Seanna McTaggart"/>
            <person name="Kendall Baker"/>
            <person name="Tom Barker"/>
            <person name="Leah Catchpole"/>
            <person name="Alex Durrant"/>
            <person name="Karim Gharbi"/>
            <person name="Naomi Irish"/>
            <person name="Gemy Kaithakottil"/>
            <person name="Debby Ku"/>
            <person name="Aaliyah Providence"/>
            <person name="Felix Shaw"/>
            <person name="David Swarbreck"/>
            <person name="Chris Watkins"/>
            <person name="Ann M. McCartney"/>
            <person name="Giulio Formenti"/>
            <person name="Alice Mouton"/>
            <person name="Noel Vella"/>
            <person name="Bjorn M von Reumont"/>
            <person name="Adriana Vella"/>
            <person name="Wilfried Haerty"/>
        </authorList>
    </citation>
    <scope>NUCLEOTIDE SEQUENCE [LARGE SCALE GENOMIC DNA]</scope>
</reference>
<keyword evidence="1" id="KW-0677">Repeat</keyword>
<gene>
    <name evidence="4" type="ORF">XYLVIOL_LOCUS7859</name>
</gene>
<dbReference type="SUPFAM" id="SSF50985">
    <property type="entry name" value="RCC1/BLIP-II"/>
    <property type="match status" value="2"/>
</dbReference>
<feature type="repeat" description="RCC1" evidence="2">
    <location>
        <begin position="217"/>
        <end position="270"/>
    </location>
</feature>
<feature type="repeat" description="RCC1" evidence="2">
    <location>
        <begin position="3"/>
        <end position="60"/>
    </location>
</feature>
<evidence type="ECO:0000256" key="1">
    <source>
        <dbReference type="ARBA" id="ARBA00022737"/>
    </source>
</evidence>
<sequence>MSYCIISWGANSHGQLGQGIQSEECILPNEVDLSKCGSLEPQKINKIVGGAGHTLILDDYGHIYSCGWNNKGQTGFSMTEDILSFRKLNGKLKDKVVVDIACGWDCSAALTIDGTLFLWGSNCFGQLGKQPNNLQWTCEPFEVLTNRKFKRISMGLRHTALITEDHKVLVAGAGSKGQLGLGPSTNVAYTFTEVSTLTNIEDVSCGQHHTIAKAKDGNLYVFGDNKHGQLGVNTDVWSRASTPIKLPNLQFKLPVKIHSGWSHVILLNDNQIFGWGRNTYGQLGIREFGKAFNWKVTRIENLSKVYQVSVGSEHNIALTEDKRILCWGWNEHGNCGNGDRKDVKFPEQLVLPYDYTGILVGSGAGHSFAVIKKS</sequence>
<dbReference type="Gene3D" id="2.130.10.30">
    <property type="entry name" value="Regulator of chromosome condensation 1/beta-lactamase-inhibitor protein II"/>
    <property type="match status" value="2"/>
</dbReference>
<feature type="repeat" description="RCC1" evidence="2">
    <location>
        <begin position="322"/>
        <end position="373"/>
    </location>
</feature>
<proteinExistence type="predicted"/>
<feature type="repeat" description="RCC1" evidence="2">
    <location>
        <begin position="61"/>
        <end position="113"/>
    </location>
</feature>
<dbReference type="InterPro" id="IPR058923">
    <property type="entry name" value="RCC1-like_dom"/>
</dbReference>
<feature type="repeat" description="RCC1" evidence="2">
    <location>
        <begin position="114"/>
        <end position="165"/>
    </location>
</feature>
<protein>
    <recommendedName>
        <fullName evidence="3">RCC1-like domain-containing protein</fullName>
    </recommendedName>
</protein>
<dbReference type="PROSITE" id="PS50012">
    <property type="entry name" value="RCC1_3"/>
    <property type="match status" value="7"/>
</dbReference>
<dbReference type="InterPro" id="IPR051625">
    <property type="entry name" value="Signaling_Regulatory_Domain"/>
</dbReference>
<name>A0ABP1NZX3_XYLVO</name>
<dbReference type="PANTHER" id="PTHR22872">
    <property type="entry name" value="BTK-BINDING PROTEIN-RELATED"/>
    <property type="match status" value="1"/>
</dbReference>
<organism evidence="4 5">
    <name type="scientific">Xylocopa violacea</name>
    <name type="common">Violet carpenter bee</name>
    <name type="synonym">Apis violacea</name>
    <dbReference type="NCBI Taxonomy" id="135666"/>
    <lineage>
        <taxon>Eukaryota</taxon>
        <taxon>Metazoa</taxon>
        <taxon>Ecdysozoa</taxon>
        <taxon>Arthropoda</taxon>
        <taxon>Hexapoda</taxon>
        <taxon>Insecta</taxon>
        <taxon>Pterygota</taxon>
        <taxon>Neoptera</taxon>
        <taxon>Endopterygota</taxon>
        <taxon>Hymenoptera</taxon>
        <taxon>Apocrita</taxon>
        <taxon>Aculeata</taxon>
        <taxon>Apoidea</taxon>
        <taxon>Anthophila</taxon>
        <taxon>Apidae</taxon>
        <taxon>Xylocopa</taxon>
        <taxon>Xylocopa</taxon>
    </lineage>
</organism>
<dbReference type="InterPro" id="IPR009091">
    <property type="entry name" value="RCC1/BLIP-II"/>
</dbReference>
<dbReference type="Proteomes" id="UP001642520">
    <property type="component" value="Unassembled WGS sequence"/>
</dbReference>
<comment type="caution">
    <text evidence="4">The sequence shown here is derived from an EMBL/GenBank/DDBJ whole genome shotgun (WGS) entry which is preliminary data.</text>
</comment>
<evidence type="ECO:0000313" key="4">
    <source>
        <dbReference type="EMBL" id="CAL7946588.1"/>
    </source>
</evidence>
<evidence type="ECO:0000259" key="3">
    <source>
        <dbReference type="Pfam" id="PF25390"/>
    </source>
</evidence>
<dbReference type="Pfam" id="PF25390">
    <property type="entry name" value="WD40_RLD"/>
    <property type="match status" value="1"/>
</dbReference>
<dbReference type="PRINTS" id="PR00633">
    <property type="entry name" value="RCCNDNSATION"/>
</dbReference>
<dbReference type="InterPro" id="IPR000408">
    <property type="entry name" value="Reg_chr_condens"/>
</dbReference>
<evidence type="ECO:0000256" key="2">
    <source>
        <dbReference type="PROSITE-ProRule" id="PRU00235"/>
    </source>
</evidence>
<dbReference type="PANTHER" id="PTHR22872:SF10">
    <property type="entry name" value="ULTRAVIOLET-B RECEPTOR UVR8"/>
    <property type="match status" value="1"/>
</dbReference>
<feature type="repeat" description="RCC1" evidence="2">
    <location>
        <begin position="270"/>
        <end position="321"/>
    </location>
</feature>
<keyword evidence="5" id="KW-1185">Reference proteome</keyword>
<accession>A0ABP1NZX3</accession>
<feature type="repeat" description="RCC1" evidence="2">
    <location>
        <begin position="166"/>
        <end position="216"/>
    </location>
</feature>